<evidence type="ECO:0000259" key="2">
    <source>
        <dbReference type="Pfam" id="PF13340"/>
    </source>
</evidence>
<name>A0A4Y9F9K2_9DEIN</name>
<dbReference type="InterPro" id="IPR025161">
    <property type="entry name" value="IS402-like_dom"/>
</dbReference>
<dbReference type="Pfam" id="PF13340">
    <property type="entry name" value="DUF4096"/>
    <property type="match status" value="1"/>
</dbReference>
<dbReference type="AlphaFoldDB" id="A0A4Y9F9K2"/>
<sequence>MLSSPGVAPPRCLAEKSSLGPPPQRNRNAILYVLENGIKWRAMPHDLPHGSTVYPYFRKRQKGQPKASLQGFGRGQLRPWSGGTGREKGGMPLPAPWWWTANR</sequence>
<feature type="domain" description="Insertion element IS402-like" evidence="2">
    <location>
        <begin position="20"/>
        <end position="62"/>
    </location>
</feature>
<accession>A0A4Y9F9K2</accession>
<evidence type="ECO:0000256" key="1">
    <source>
        <dbReference type="SAM" id="MobiDB-lite"/>
    </source>
</evidence>
<evidence type="ECO:0000313" key="4">
    <source>
        <dbReference type="Proteomes" id="UP000297668"/>
    </source>
</evidence>
<evidence type="ECO:0000313" key="3">
    <source>
        <dbReference type="EMBL" id="TFU25203.1"/>
    </source>
</evidence>
<feature type="region of interest" description="Disordered" evidence="1">
    <location>
        <begin position="1"/>
        <end position="25"/>
    </location>
</feature>
<gene>
    <name evidence="3" type="ORF">E0687_11970</name>
</gene>
<protein>
    <submittedName>
        <fullName evidence="3">Transposase</fullName>
    </submittedName>
</protein>
<dbReference type="Proteomes" id="UP000297668">
    <property type="component" value="Unassembled WGS sequence"/>
</dbReference>
<proteinExistence type="predicted"/>
<feature type="region of interest" description="Disordered" evidence="1">
    <location>
        <begin position="64"/>
        <end position="103"/>
    </location>
</feature>
<dbReference type="EMBL" id="SJZF01000030">
    <property type="protein sequence ID" value="TFU25203.1"/>
    <property type="molecule type" value="Genomic_DNA"/>
</dbReference>
<organism evidence="3 4">
    <name type="scientific">Thermus tengchongensis</name>
    <dbReference type="NCBI Taxonomy" id="1214928"/>
    <lineage>
        <taxon>Bacteria</taxon>
        <taxon>Thermotogati</taxon>
        <taxon>Deinococcota</taxon>
        <taxon>Deinococci</taxon>
        <taxon>Thermales</taxon>
        <taxon>Thermaceae</taxon>
        <taxon>Thermus</taxon>
    </lineage>
</organism>
<reference evidence="3 4" key="1">
    <citation type="submission" date="2019-03" db="EMBL/GenBank/DDBJ databases">
        <title>Thermus tengchongensis species for the arsenic transformation mechanism.</title>
        <authorList>
            <person name="Yuan G.C."/>
        </authorList>
    </citation>
    <scope>NUCLEOTIDE SEQUENCE [LARGE SCALE GENOMIC DNA]</scope>
    <source>
        <strain evidence="3 4">15W</strain>
    </source>
</reference>
<comment type="caution">
    <text evidence="3">The sequence shown here is derived from an EMBL/GenBank/DDBJ whole genome shotgun (WGS) entry which is preliminary data.</text>
</comment>